<organism evidence="1 2">
    <name type="scientific">Phoxinus phoxinus</name>
    <name type="common">Eurasian minnow</name>
    <dbReference type="NCBI Taxonomy" id="58324"/>
    <lineage>
        <taxon>Eukaryota</taxon>
        <taxon>Metazoa</taxon>
        <taxon>Chordata</taxon>
        <taxon>Craniata</taxon>
        <taxon>Vertebrata</taxon>
        <taxon>Euteleostomi</taxon>
        <taxon>Actinopterygii</taxon>
        <taxon>Neopterygii</taxon>
        <taxon>Teleostei</taxon>
        <taxon>Ostariophysi</taxon>
        <taxon>Cypriniformes</taxon>
        <taxon>Leuciscidae</taxon>
        <taxon>Phoxininae</taxon>
        <taxon>Phoxinus</taxon>
    </lineage>
</organism>
<reference evidence="1 2" key="1">
    <citation type="submission" date="2024-02" db="EMBL/GenBank/DDBJ databases">
        <title>Chromosome-level genome assembly of the Eurasian Minnow (Phoxinus phoxinus).</title>
        <authorList>
            <person name="Oriowo T.O."/>
            <person name="Martin S."/>
            <person name="Stange M."/>
            <person name="Chrysostomakis Y."/>
            <person name="Brown T."/>
            <person name="Winkler S."/>
            <person name="Kukowka S."/>
            <person name="Myers E.W."/>
            <person name="Bohne A."/>
        </authorList>
    </citation>
    <scope>NUCLEOTIDE SEQUENCE [LARGE SCALE GENOMIC DNA]</scope>
    <source>
        <strain evidence="1">ZFMK-TIS-60720</strain>
        <tissue evidence="1">Whole Organism</tissue>
    </source>
</reference>
<comment type="caution">
    <text evidence="1">The sequence shown here is derived from an EMBL/GenBank/DDBJ whole genome shotgun (WGS) entry which is preliminary data.</text>
</comment>
<gene>
    <name evidence="1" type="ORF">R3I93_004018</name>
</gene>
<dbReference type="EMBL" id="JAYKXH010000004">
    <property type="protein sequence ID" value="KAK7171583.1"/>
    <property type="molecule type" value="Genomic_DNA"/>
</dbReference>
<sequence>MSMLANPLCFCDPKESGVFRASETQRCFLPDEWKSMQHYGWRYKFLLLYFDVVVDSLKNTGLCDVH</sequence>
<protein>
    <submittedName>
        <fullName evidence="1">Uncharacterized protein</fullName>
    </submittedName>
</protein>
<evidence type="ECO:0000313" key="1">
    <source>
        <dbReference type="EMBL" id="KAK7171583.1"/>
    </source>
</evidence>
<accession>A0AAN9DGH7</accession>
<keyword evidence="2" id="KW-1185">Reference proteome</keyword>
<name>A0AAN9DGH7_9TELE</name>
<evidence type="ECO:0000313" key="2">
    <source>
        <dbReference type="Proteomes" id="UP001364617"/>
    </source>
</evidence>
<proteinExistence type="predicted"/>
<dbReference type="AlphaFoldDB" id="A0AAN9DGH7"/>
<dbReference type="Proteomes" id="UP001364617">
    <property type="component" value="Unassembled WGS sequence"/>
</dbReference>